<reference evidence="1 2" key="1">
    <citation type="submission" date="2020-05" db="EMBL/GenBank/DDBJ databases">
        <title>Aquincola sp. isolate from soil.</title>
        <authorList>
            <person name="Han J."/>
            <person name="Kim D.-U."/>
        </authorList>
    </citation>
    <scope>NUCLEOTIDE SEQUENCE [LARGE SCALE GENOMIC DNA]</scope>
    <source>
        <strain evidence="1 2">S2</strain>
    </source>
</reference>
<name>A0ABX2EF95_9BURK</name>
<dbReference type="Proteomes" id="UP000737171">
    <property type="component" value="Unassembled WGS sequence"/>
</dbReference>
<accession>A0ABX2EF95</accession>
<sequence>MARRPRAPRLSHHVYVVELSDRVWNEPAFRKANPDWQLGKPFVYVGMTGLDPDLRFDRHKAGIQSNRFVTLYGVRLLPALYAVYNPMPYAAAQEMEVELAIGLREAGYGVWQA</sequence>
<evidence type="ECO:0008006" key="3">
    <source>
        <dbReference type="Google" id="ProtNLM"/>
    </source>
</evidence>
<evidence type="ECO:0000313" key="2">
    <source>
        <dbReference type="Proteomes" id="UP000737171"/>
    </source>
</evidence>
<proteinExistence type="predicted"/>
<dbReference type="RefSeq" id="WP_173122408.1">
    <property type="nucleotide sequence ID" value="NZ_JABRWJ010000003.1"/>
</dbReference>
<comment type="caution">
    <text evidence="1">The sequence shown here is derived from an EMBL/GenBank/DDBJ whole genome shotgun (WGS) entry which is preliminary data.</text>
</comment>
<protein>
    <recommendedName>
        <fullName evidence="3">GIY-YIG domain-containing protein</fullName>
    </recommendedName>
</protein>
<evidence type="ECO:0000313" key="1">
    <source>
        <dbReference type="EMBL" id="NRF67282.1"/>
    </source>
</evidence>
<keyword evidence="2" id="KW-1185">Reference proteome</keyword>
<organism evidence="1 2">
    <name type="scientific">Pseudaquabacterium terrae</name>
    <dbReference type="NCBI Taxonomy" id="2732868"/>
    <lineage>
        <taxon>Bacteria</taxon>
        <taxon>Pseudomonadati</taxon>
        <taxon>Pseudomonadota</taxon>
        <taxon>Betaproteobacteria</taxon>
        <taxon>Burkholderiales</taxon>
        <taxon>Sphaerotilaceae</taxon>
        <taxon>Pseudaquabacterium</taxon>
    </lineage>
</organism>
<gene>
    <name evidence="1" type="ORF">HLB44_09830</name>
</gene>
<dbReference type="EMBL" id="JABRWJ010000003">
    <property type="protein sequence ID" value="NRF67282.1"/>
    <property type="molecule type" value="Genomic_DNA"/>
</dbReference>